<dbReference type="InterPro" id="IPR038729">
    <property type="entry name" value="Rad50/SbcC_AAA"/>
</dbReference>
<keyword evidence="3 4" id="KW-0175">Coiled coil</keyword>
<protein>
    <recommendedName>
        <fullName evidence="2">Structural maintenance of chromosomes protein 5</fullName>
    </recommendedName>
</protein>
<evidence type="ECO:0000313" key="7">
    <source>
        <dbReference type="Proteomes" id="UP000695022"/>
    </source>
</evidence>
<dbReference type="RefSeq" id="XP_014666675.1">
    <property type="nucleotide sequence ID" value="XM_014811189.1"/>
</dbReference>
<reference evidence="8" key="1">
    <citation type="submission" date="2025-08" db="UniProtKB">
        <authorList>
            <consortium name="RefSeq"/>
        </authorList>
    </citation>
    <scope>IDENTIFICATION</scope>
</reference>
<dbReference type="SUPFAM" id="SSF52540">
    <property type="entry name" value="P-loop containing nucleoside triphosphate hydrolases"/>
    <property type="match status" value="1"/>
</dbReference>
<feature type="domain" description="Rad50/SbcC-type AAA" evidence="6">
    <location>
        <begin position="19"/>
        <end position="167"/>
    </location>
</feature>
<evidence type="ECO:0000256" key="5">
    <source>
        <dbReference type="SAM" id="MobiDB-lite"/>
    </source>
</evidence>
<keyword evidence="7" id="KW-1185">Reference proteome</keyword>
<feature type="compositionally biased region" description="Basic and acidic residues" evidence="5">
    <location>
        <begin position="173"/>
        <end position="186"/>
    </location>
</feature>
<feature type="coiled-coil region" evidence="4">
    <location>
        <begin position="239"/>
        <end position="294"/>
    </location>
</feature>
<evidence type="ECO:0000256" key="2">
    <source>
        <dbReference type="ARBA" id="ARBA00018687"/>
    </source>
</evidence>
<evidence type="ECO:0000259" key="6">
    <source>
        <dbReference type="Pfam" id="PF13476"/>
    </source>
</evidence>
<accession>A0ABM1E3A4</accession>
<evidence type="ECO:0000313" key="8">
    <source>
        <dbReference type="RefSeq" id="XP_014666675.1"/>
    </source>
</evidence>
<organism evidence="7 8">
    <name type="scientific">Priapulus caudatus</name>
    <name type="common">Priapulid worm</name>
    <dbReference type="NCBI Taxonomy" id="37621"/>
    <lineage>
        <taxon>Eukaryota</taxon>
        <taxon>Metazoa</taxon>
        <taxon>Ecdysozoa</taxon>
        <taxon>Scalidophora</taxon>
        <taxon>Priapulida</taxon>
        <taxon>Priapulimorpha</taxon>
        <taxon>Priapulimorphida</taxon>
        <taxon>Priapulidae</taxon>
        <taxon>Priapulus</taxon>
    </lineage>
</organism>
<dbReference type="InterPro" id="IPR027417">
    <property type="entry name" value="P-loop_NTPase"/>
</dbReference>
<evidence type="ECO:0000256" key="4">
    <source>
        <dbReference type="SAM" id="Coils"/>
    </source>
</evidence>
<dbReference type="Gene3D" id="3.40.50.300">
    <property type="entry name" value="P-loop containing nucleotide triphosphate hydrolases"/>
    <property type="match status" value="1"/>
</dbReference>
<dbReference type="Pfam" id="PF13476">
    <property type="entry name" value="AAA_23"/>
    <property type="match status" value="1"/>
</dbReference>
<evidence type="ECO:0000256" key="1">
    <source>
        <dbReference type="ARBA" id="ARBA00010171"/>
    </source>
</evidence>
<name>A0ABM1E3A4_PRICU</name>
<dbReference type="GeneID" id="106808457"/>
<feature type="region of interest" description="Disordered" evidence="5">
    <location>
        <begin position="167"/>
        <end position="186"/>
    </location>
</feature>
<sequence>MPKSKNASNKNGDKGSIARIKLKNFLTYDSVEFNPGAHLNVIIGPNGTGKSSIVCAICLGLGGKTQYMGRATEVGDFIKHGCDYSEIEIELCNTTGPNYVIKRVINPNNQSTWILNGQQTTHKNIDEVTKKLNIQVGNLCQFLPQEKVADFVKMTQQELLENTEKAVGPPDMFENHQKLKDSRSKARDLELSYRNLNEYLSSERQKNVRLETDVQSFHDRHRHLERVTLLTQKRGFLEYERCRQRFTEATERRHSLKKRSQEAEADTAPLRLRLEVVTNEKDSLETKIRNKTVEMRPLAEKAQRFVKSIETLNDKVSGETVEMRPLAEKAQRFVKSIETLTTSVSDG</sequence>
<evidence type="ECO:0000256" key="3">
    <source>
        <dbReference type="ARBA" id="ARBA00023054"/>
    </source>
</evidence>
<dbReference type="Proteomes" id="UP000695022">
    <property type="component" value="Unplaced"/>
</dbReference>
<gene>
    <name evidence="8" type="primary">LOC106808457</name>
</gene>
<proteinExistence type="inferred from homology"/>
<dbReference type="PANTHER" id="PTHR45916">
    <property type="entry name" value="STRUCTURAL MAINTENANCE OF CHROMOSOMES PROTEIN 5"/>
    <property type="match status" value="1"/>
</dbReference>
<comment type="similarity">
    <text evidence="1">Belongs to the SMC family. SMC5 subfamily.</text>
</comment>
<dbReference type="PANTHER" id="PTHR45916:SF1">
    <property type="entry name" value="STRUCTURAL MAINTENANCE OF CHROMOSOMES PROTEIN 5"/>
    <property type="match status" value="1"/>
</dbReference>